<evidence type="ECO:0000313" key="4">
    <source>
        <dbReference type="EMBL" id="TVT43554.1"/>
    </source>
</evidence>
<dbReference type="SMART" id="SM00850">
    <property type="entry name" value="LytTR"/>
    <property type="match status" value="1"/>
</dbReference>
<dbReference type="GO" id="GO:0000156">
    <property type="term" value="F:phosphorelay response regulator activity"/>
    <property type="evidence" value="ECO:0007669"/>
    <property type="project" value="InterPro"/>
</dbReference>
<dbReference type="GO" id="GO:0003677">
    <property type="term" value="F:DNA binding"/>
    <property type="evidence" value="ECO:0007669"/>
    <property type="project" value="InterPro"/>
</dbReference>
<dbReference type="EMBL" id="VMRJ01000001">
    <property type="protein sequence ID" value="TVT43554.1"/>
    <property type="molecule type" value="Genomic_DNA"/>
</dbReference>
<protein>
    <submittedName>
        <fullName evidence="4">Response regulator transcription factor</fullName>
    </submittedName>
</protein>
<feature type="domain" description="HTH LytTR-type" evidence="3">
    <location>
        <begin position="154"/>
        <end position="260"/>
    </location>
</feature>
<evidence type="ECO:0000259" key="2">
    <source>
        <dbReference type="PROSITE" id="PS50110"/>
    </source>
</evidence>
<dbReference type="PANTHER" id="PTHR37299:SF1">
    <property type="entry name" value="STAGE 0 SPORULATION PROTEIN A HOMOLOG"/>
    <property type="match status" value="1"/>
</dbReference>
<dbReference type="InterPro" id="IPR046947">
    <property type="entry name" value="LytR-like"/>
</dbReference>
<dbReference type="Gene3D" id="3.40.50.2300">
    <property type="match status" value="1"/>
</dbReference>
<name>A0A558C464_9BACT</name>
<dbReference type="SMART" id="SM00448">
    <property type="entry name" value="REC"/>
    <property type="match status" value="1"/>
</dbReference>
<dbReference type="Pfam" id="PF04397">
    <property type="entry name" value="LytTR"/>
    <property type="match status" value="1"/>
</dbReference>
<gene>
    <name evidence="4" type="ORF">FNT36_05570</name>
</gene>
<organism evidence="4 5">
    <name type="scientific">Hymenobacter setariae</name>
    <dbReference type="NCBI Taxonomy" id="2594794"/>
    <lineage>
        <taxon>Bacteria</taxon>
        <taxon>Pseudomonadati</taxon>
        <taxon>Bacteroidota</taxon>
        <taxon>Cytophagia</taxon>
        <taxon>Cytophagales</taxon>
        <taxon>Hymenobacteraceae</taxon>
        <taxon>Hymenobacter</taxon>
    </lineage>
</organism>
<accession>A0A558C464</accession>
<feature type="modified residue" description="4-aspartylphosphate" evidence="1">
    <location>
        <position position="54"/>
    </location>
</feature>
<evidence type="ECO:0000256" key="1">
    <source>
        <dbReference type="PROSITE-ProRule" id="PRU00169"/>
    </source>
</evidence>
<evidence type="ECO:0000313" key="5">
    <source>
        <dbReference type="Proteomes" id="UP000317624"/>
    </source>
</evidence>
<feature type="domain" description="Response regulatory" evidence="2">
    <location>
        <begin position="2"/>
        <end position="114"/>
    </location>
</feature>
<dbReference type="PROSITE" id="PS50110">
    <property type="entry name" value="RESPONSE_REGULATORY"/>
    <property type="match status" value="1"/>
</dbReference>
<dbReference type="PROSITE" id="PS50930">
    <property type="entry name" value="HTH_LYTTR"/>
    <property type="match status" value="1"/>
</dbReference>
<evidence type="ECO:0000259" key="3">
    <source>
        <dbReference type="PROSITE" id="PS50930"/>
    </source>
</evidence>
<dbReference type="SUPFAM" id="SSF52172">
    <property type="entry name" value="CheY-like"/>
    <property type="match status" value="1"/>
</dbReference>
<dbReference type="PANTHER" id="PTHR37299">
    <property type="entry name" value="TRANSCRIPTIONAL REGULATOR-RELATED"/>
    <property type="match status" value="1"/>
</dbReference>
<dbReference type="InterPro" id="IPR007492">
    <property type="entry name" value="LytTR_DNA-bd_dom"/>
</dbReference>
<dbReference type="RefSeq" id="WP_144845165.1">
    <property type="nucleotide sequence ID" value="NZ_VMRJ01000001.1"/>
</dbReference>
<sequence>MKTIIIEDEELAVRHLQSLLRKHPAVEVAAVLPSVAEAVHWLQHNPAPELIFADIQLDDGLSFEVFDTVAVRSPIIFTTSFDEYALQSFALLSLDYLLKPIQAADIKRALEKHAYWLTQATPQEKVQDTDAQLLKMQQLLEQLAPSRPRYRHRLLVTVGEELLPVAVDEIAYFYTLHEIVYLVRHDGRKFTLDNKLEQLEKQLDPALFFRLNRQYLSSLKAIGKIYSYFAGKLKLDLLPPRPEEVLVSRDRAHLFKRWLE</sequence>
<dbReference type="InterPro" id="IPR001789">
    <property type="entry name" value="Sig_transdc_resp-reg_receiver"/>
</dbReference>
<dbReference type="Gene3D" id="2.40.50.1020">
    <property type="entry name" value="LytTr DNA-binding domain"/>
    <property type="match status" value="1"/>
</dbReference>
<dbReference type="AlphaFoldDB" id="A0A558C464"/>
<dbReference type="InterPro" id="IPR011006">
    <property type="entry name" value="CheY-like_superfamily"/>
</dbReference>
<dbReference type="OrthoDB" id="236568at2"/>
<dbReference type="Proteomes" id="UP000317624">
    <property type="component" value="Unassembled WGS sequence"/>
</dbReference>
<comment type="caution">
    <text evidence="4">The sequence shown here is derived from an EMBL/GenBank/DDBJ whole genome shotgun (WGS) entry which is preliminary data.</text>
</comment>
<dbReference type="Pfam" id="PF00072">
    <property type="entry name" value="Response_reg"/>
    <property type="match status" value="1"/>
</dbReference>
<keyword evidence="5" id="KW-1185">Reference proteome</keyword>
<keyword evidence="1" id="KW-0597">Phosphoprotein</keyword>
<reference evidence="4 5" key="1">
    <citation type="submission" date="2019-07" db="EMBL/GenBank/DDBJ databases">
        <title>Hymenobacter sp. straun FUR1 Genome sequencing and assembly.</title>
        <authorList>
            <person name="Chhetri G."/>
        </authorList>
    </citation>
    <scope>NUCLEOTIDE SEQUENCE [LARGE SCALE GENOMIC DNA]</scope>
    <source>
        <strain evidence="4 5">Fur1</strain>
    </source>
</reference>
<proteinExistence type="predicted"/>